<accession>A0A7N2R2G9</accession>
<reference evidence="3 4" key="1">
    <citation type="journal article" date="2016" name="G3 (Bethesda)">
        <title>First Draft Assembly and Annotation of the Genome of a California Endemic Oak Quercus lobata Nee (Fagaceae).</title>
        <authorList>
            <person name="Sork V.L."/>
            <person name="Fitz-Gibbon S.T."/>
            <person name="Puiu D."/>
            <person name="Crepeau M."/>
            <person name="Gugger P.F."/>
            <person name="Sherman R."/>
            <person name="Stevens K."/>
            <person name="Langley C.H."/>
            <person name="Pellegrini M."/>
            <person name="Salzberg S.L."/>
        </authorList>
    </citation>
    <scope>NUCLEOTIDE SEQUENCE [LARGE SCALE GENOMIC DNA]</scope>
    <source>
        <strain evidence="3 4">cv. SW786</strain>
    </source>
</reference>
<evidence type="ECO:0000313" key="3">
    <source>
        <dbReference type="EnsemblPlants" id="QL04p012421:mrna:CDS:1"/>
    </source>
</evidence>
<keyword evidence="4" id="KW-1185">Reference proteome</keyword>
<evidence type="ECO:0008006" key="5">
    <source>
        <dbReference type="Google" id="ProtNLM"/>
    </source>
</evidence>
<feature type="domain" description="Zinc knuckle CX2CX4HX4C" evidence="2">
    <location>
        <begin position="170"/>
        <end position="215"/>
    </location>
</feature>
<dbReference type="Pfam" id="PF14392">
    <property type="entry name" value="zf-CCHC_4"/>
    <property type="match status" value="1"/>
</dbReference>
<organism evidence="3 4">
    <name type="scientific">Quercus lobata</name>
    <name type="common">Valley oak</name>
    <dbReference type="NCBI Taxonomy" id="97700"/>
    <lineage>
        <taxon>Eukaryota</taxon>
        <taxon>Viridiplantae</taxon>
        <taxon>Streptophyta</taxon>
        <taxon>Embryophyta</taxon>
        <taxon>Tracheophyta</taxon>
        <taxon>Spermatophyta</taxon>
        <taxon>Magnoliopsida</taxon>
        <taxon>eudicotyledons</taxon>
        <taxon>Gunneridae</taxon>
        <taxon>Pentapetalae</taxon>
        <taxon>rosids</taxon>
        <taxon>fabids</taxon>
        <taxon>Fagales</taxon>
        <taxon>Fagaceae</taxon>
        <taxon>Quercus</taxon>
    </lineage>
</organism>
<evidence type="ECO:0000313" key="4">
    <source>
        <dbReference type="Proteomes" id="UP000594261"/>
    </source>
</evidence>
<proteinExistence type="predicted"/>
<protein>
    <recommendedName>
        <fullName evidence="5">DUF4283 domain-containing protein</fullName>
    </recommendedName>
</protein>
<dbReference type="OMA" id="HITWRKK"/>
<dbReference type="Proteomes" id="UP000594261">
    <property type="component" value="Chromosome 4"/>
</dbReference>
<dbReference type="AlphaFoldDB" id="A0A7N2R2G9"/>
<dbReference type="Pfam" id="PF14111">
    <property type="entry name" value="DUF4283"/>
    <property type="match status" value="1"/>
</dbReference>
<dbReference type="EnsemblPlants" id="QL04p012421:mrna">
    <property type="protein sequence ID" value="QL04p012421:mrna:CDS:1"/>
    <property type="gene ID" value="QL04p012421"/>
</dbReference>
<dbReference type="PANTHER" id="PTHR31286">
    <property type="entry name" value="GLYCINE-RICH CELL WALL STRUCTURAL PROTEIN 1.8-LIKE"/>
    <property type="match status" value="1"/>
</dbReference>
<name>A0A7N2R2G9_QUELO</name>
<dbReference type="EMBL" id="LRBV02000004">
    <property type="status" value="NOT_ANNOTATED_CDS"/>
    <property type="molecule type" value="Genomic_DNA"/>
</dbReference>
<dbReference type="InterPro" id="IPR025558">
    <property type="entry name" value="DUF4283"/>
</dbReference>
<dbReference type="PANTHER" id="PTHR31286:SF167">
    <property type="entry name" value="OS09G0268800 PROTEIN"/>
    <property type="match status" value="1"/>
</dbReference>
<dbReference type="InterPro" id="IPR040256">
    <property type="entry name" value="At4g02000-like"/>
</dbReference>
<sequence>MEDLTKSWTKLSLSEKEGDKLDLSKRKKTQGFVLVAKFYTCRSVNLEAVAKTFRPLWRTKHKFEVSDAGDNRLLFAFETVEDVEKVLLGEPWSFDRHIVVFQRYDMSTPIDELGFDRVSFWIQIHNLPYLLLTTDVAINLGESIGKVYIPKDTTEMRGGNFMRVRVTINILEPLCRGRRVMFDENNDGWVSFMYEWLPNICFWCGHLTHDDKDCRIWLWNGGFLSNSEQQFGLWIRASQYNASKKNVVEVQGYGQNKKTDNREEGMNKGRWVMAGTGQNTLGTTEETNEPSVSKAVVEFEISDPKSVTNFEVQLKEIDEAIHGDGGVRNSNKADKVVNVESDTNLVVMETDSTGQRISHMRKLHCFSMQHITWRKKVHCLLLGGQVVIVTRSPKKVGILLQKVVQLMGHRRWSLNLKVLGLE</sequence>
<evidence type="ECO:0000259" key="1">
    <source>
        <dbReference type="Pfam" id="PF14111"/>
    </source>
</evidence>
<dbReference type="InterPro" id="IPR025836">
    <property type="entry name" value="Zn_knuckle_CX2CX4HX4C"/>
</dbReference>
<reference evidence="3" key="2">
    <citation type="submission" date="2021-01" db="UniProtKB">
        <authorList>
            <consortium name="EnsemblPlants"/>
        </authorList>
    </citation>
    <scope>IDENTIFICATION</scope>
</reference>
<feature type="domain" description="DUF4283" evidence="1">
    <location>
        <begin position="33"/>
        <end position="106"/>
    </location>
</feature>
<dbReference type="InParanoid" id="A0A7N2R2G9"/>
<evidence type="ECO:0000259" key="2">
    <source>
        <dbReference type="Pfam" id="PF14392"/>
    </source>
</evidence>
<dbReference type="Gramene" id="QL04p012421:mrna">
    <property type="protein sequence ID" value="QL04p012421:mrna:CDS:1"/>
    <property type="gene ID" value="QL04p012421"/>
</dbReference>